<gene>
    <name evidence="2" type="ordered locus">Cphy_1524</name>
</gene>
<reference evidence="3" key="1">
    <citation type="submission" date="2007-11" db="EMBL/GenBank/DDBJ databases">
        <title>Complete genome sequence of Clostridium phytofermentans ISDg.</title>
        <authorList>
            <person name="Leschine S.B."/>
            <person name="Warnick T.A."/>
            <person name="Blanchard J.L."/>
            <person name="Schnell D.J."/>
            <person name="Petit E.L."/>
            <person name="LaTouf W.G."/>
            <person name="Copeland A."/>
            <person name="Lucas S."/>
            <person name="Lapidus A."/>
            <person name="Barry K."/>
            <person name="Glavina del Rio T."/>
            <person name="Dalin E."/>
            <person name="Tice H."/>
            <person name="Pitluck S."/>
            <person name="Kiss H."/>
            <person name="Brettin T."/>
            <person name="Bruce D."/>
            <person name="Detter J.C."/>
            <person name="Han C."/>
            <person name="Kuske C."/>
            <person name="Schmutz J."/>
            <person name="Larimer F."/>
            <person name="Land M."/>
            <person name="Hauser L."/>
            <person name="Kyrpides N."/>
            <person name="Kim E.A."/>
            <person name="Richardson P."/>
        </authorList>
    </citation>
    <scope>NUCLEOTIDE SEQUENCE [LARGE SCALE GENOMIC DNA]</scope>
    <source>
        <strain evidence="3">ATCC 700394 / DSM 18823 / ISDg</strain>
    </source>
</reference>
<dbReference type="NCBIfam" id="NF040785">
    <property type="entry name" value="CD3324_fam"/>
    <property type="match status" value="1"/>
</dbReference>
<dbReference type="Pfam" id="PF08765">
    <property type="entry name" value="Mor"/>
    <property type="match status" value="1"/>
</dbReference>
<protein>
    <recommendedName>
        <fullName evidence="1">Mor transcription activator domain-containing protein</fullName>
    </recommendedName>
</protein>
<keyword evidence="3" id="KW-1185">Reference proteome</keyword>
<dbReference type="HOGENOM" id="CLU_159841_0_0_9"/>
<evidence type="ECO:0000313" key="2">
    <source>
        <dbReference type="EMBL" id="ABX41898.1"/>
    </source>
</evidence>
<feature type="domain" description="Mor transcription activator" evidence="1">
    <location>
        <begin position="6"/>
        <end position="86"/>
    </location>
</feature>
<dbReference type="InterPro" id="IPR014875">
    <property type="entry name" value="Mor_transcription_activator"/>
</dbReference>
<dbReference type="PANTHER" id="PTHR37812">
    <property type="entry name" value="MU-LIKE PROPHAGE FLUMU PROTEIN C"/>
    <property type="match status" value="1"/>
</dbReference>
<dbReference type="SUPFAM" id="SSF46689">
    <property type="entry name" value="Homeodomain-like"/>
    <property type="match status" value="1"/>
</dbReference>
<dbReference type="InterPro" id="IPR052411">
    <property type="entry name" value="c-mor_Regulatory_Protein"/>
</dbReference>
<dbReference type="EMBL" id="CP000885">
    <property type="protein sequence ID" value="ABX41898.1"/>
    <property type="molecule type" value="Genomic_DNA"/>
</dbReference>
<dbReference type="Proteomes" id="UP000000370">
    <property type="component" value="Chromosome"/>
</dbReference>
<dbReference type="InterPro" id="IPR009057">
    <property type="entry name" value="Homeodomain-like_sf"/>
</dbReference>
<dbReference type="PANTHER" id="PTHR37812:SF1">
    <property type="entry name" value="MU-LIKE PROPHAGE FLUMU PROTEIN C"/>
    <property type="match status" value="1"/>
</dbReference>
<sequence length="87" mass="10371">MKYINAAEILPDNLLNEIQRYVNGEVLYIPSVKKEIKWGERNGTRQYFESRNRVIKQKFQIGITIEQLAEEFGLAYETVRKIVYRMD</sequence>
<dbReference type="OrthoDB" id="9800398at2"/>
<evidence type="ECO:0000259" key="1">
    <source>
        <dbReference type="Pfam" id="PF08765"/>
    </source>
</evidence>
<organism evidence="2 3">
    <name type="scientific">Lachnoclostridium phytofermentans (strain ATCC 700394 / DSM 18823 / ISDg)</name>
    <name type="common">Clostridium phytofermentans</name>
    <dbReference type="NCBI Taxonomy" id="357809"/>
    <lineage>
        <taxon>Bacteria</taxon>
        <taxon>Bacillati</taxon>
        <taxon>Bacillota</taxon>
        <taxon>Clostridia</taxon>
        <taxon>Lachnospirales</taxon>
        <taxon>Lachnospiraceae</taxon>
    </lineage>
</organism>
<dbReference type="STRING" id="357809.Cphy_1524"/>
<evidence type="ECO:0000313" key="3">
    <source>
        <dbReference type="Proteomes" id="UP000000370"/>
    </source>
</evidence>
<dbReference type="eggNOG" id="COG5566">
    <property type="taxonomic scope" value="Bacteria"/>
</dbReference>
<accession>A9KPZ9</accession>
<dbReference type="RefSeq" id="WP_012199552.1">
    <property type="nucleotide sequence ID" value="NC_010001.1"/>
</dbReference>
<proteinExistence type="predicted"/>
<name>A9KPZ9_LACP7</name>
<dbReference type="KEGG" id="cpy:Cphy_1524"/>
<dbReference type="AlphaFoldDB" id="A9KPZ9"/>
<dbReference type="InterPro" id="IPR049739">
    <property type="entry name" value="YraL-like"/>
</dbReference>